<feature type="region of interest" description="Disordered" evidence="1">
    <location>
        <begin position="49"/>
        <end position="70"/>
    </location>
</feature>
<feature type="compositionally biased region" description="Basic residues" evidence="1">
    <location>
        <begin position="221"/>
        <end position="232"/>
    </location>
</feature>
<keyword evidence="3" id="KW-1185">Reference proteome</keyword>
<gene>
    <name evidence="2" type="ORF">RCOM_1926470</name>
</gene>
<organism evidence="2 3">
    <name type="scientific">Ricinus communis</name>
    <name type="common">Castor bean</name>
    <dbReference type="NCBI Taxonomy" id="3988"/>
    <lineage>
        <taxon>Eukaryota</taxon>
        <taxon>Viridiplantae</taxon>
        <taxon>Streptophyta</taxon>
        <taxon>Embryophyta</taxon>
        <taxon>Tracheophyta</taxon>
        <taxon>Spermatophyta</taxon>
        <taxon>Magnoliopsida</taxon>
        <taxon>eudicotyledons</taxon>
        <taxon>Gunneridae</taxon>
        <taxon>Pentapetalae</taxon>
        <taxon>rosids</taxon>
        <taxon>fabids</taxon>
        <taxon>Malpighiales</taxon>
        <taxon>Euphorbiaceae</taxon>
        <taxon>Acalyphoideae</taxon>
        <taxon>Acalypheae</taxon>
        <taxon>Ricinus</taxon>
    </lineage>
</organism>
<proteinExistence type="predicted"/>
<reference evidence="3" key="1">
    <citation type="journal article" date="2010" name="Nat. Biotechnol.">
        <title>Draft genome sequence of the oilseed species Ricinus communis.</title>
        <authorList>
            <person name="Chan A.P."/>
            <person name="Crabtree J."/>
            <person name="Zhao Q."/>
            <person name="Lorenzi H."/>
            <person name="Orvis J."/>
            <person name="Puiu D."/>
            <person name="Melake-Berhan A."/>
            <person name="Jones K.M."/>
            <person name="Redman J."/>
            <person name="Chen G."/>
            <person name="Cahoon E.B."/>
            <person name="Gedil M."/>
            <person name="Stanke M."/>
            <person name="Haas B.J."/>
            <person name="Wortman J.R."/>
            <person name="Fraser-Liggett C.M."/>
            <person name="Ravel J."/>
            <person name="Rabinowicz P.D."/>
        </authorList>
    </citation>
    <scope>NUCLEOTIDE SEQUENCE [LARGE SCALE GENOMIC DNA]</scope>
    <source>
        <strain evidence="3">cv. Hale</strain>
    </source>
</reference>
<accession>B9TIV5</accession>
<feature type="non-terminal residue" evidence="2">
    <location>
        <position position="1"/>
    </location>
</feature>
<name>B9TIV5_RICCO</name>
<dbReference type="AlphaFoldDB" id="B9TIV5"/>
<feature type="region of interest" description="Disordered" evidence="1">
    <location>
        <begin position="281"/>
        <end position="316"/>
    </location>
</feature>
<evidence type="ECO:0000313" key="2">
    <source>
        <dbReference type="EMBL" id="EEF24209.1"/>
    </source>
</evidence>
<evidence type="ECO:0000313" key="3">
    <source>
        <dbReference type="Proteomes" id="UP000008311"/>
    </source>
</evidence>
<dbReference type="Proteomes" id="UP000008311">
    <property type="component" value="Unassembled WGS sequence"/>
</dbReference>
<sequence>AARHHAAVTGGHDPVALLDRIDAAQVFQLGIGTPVAGQDGAGVGAVDHHRRARGDVGQQQDAAGAGRDAHHATDQAALIQGRIADLDAALGAGVGQAGVGEGPPAVADHAGGGHRDRRIRAQAHQRLEALVLVLQGQGAVTPLAHLGQLGLQPAVLAGREEVAADVVQPQARPAPGRGDGAADRLGHHVHGLAGHAVRLVLEGLAAVGQQEGDGDDGRHDQGHRRRPGKRHLQVAEGTFAKGHELSSPGAPRGASRAILAYASVDSRTPFIHFGCSSTLPQPRATHDSGSSATVTGRPVWSRISASRPRSSAPPPVSMMPLSAMSLASSGGVASRATFTASTI</sequence>
<feature type="compositionally biased region" description="Low complexity" evidence="1">
    <location>
        <begin position="55"/>
        <end position="66"/>
    </location>
</feature>
<protein>
    <submittedName>
        <fullName evidence="2">Uncharacterized protein</fullName>
    </submittedName>
</protein>
<dbReference type="InParanoid" id="B9TIV5"/>
<dbReference type="EMBL" id="EQ983041">
    <property type="protein sequence ID" value="EEF24209.1"/>
    <property type="molecule type" value="Genomic_DNA"/>
</dbReference>
<feature type="region of interest" description="Disordered" evidence="1">
    <location>
        <begin position="209"/>
        <end position="232"/>
    </location>
</feature>
<evidence type="ECO:0000256" key="1">
    <source>
        <dbReference type="SAM" id="MobiDB-lite"/>
    </source>
</evidence>